<dbReference type="Gene3D" id="1.20.1730.10">
    <property type="entry name" value="Sodium/glucose cotransporter"/>
    <property type="match status" value="1"/>
</dbReference>
<evidence type="ECO:0000256" key="9">
    <source>
        <dbReference type="ARBA" id="ARBA00023065"/>
    </source>
</evidence>
<keyword evidence="8" id="KW-0915">Sodium</keyword>
<sequence>GIFAFMQVKFFETILEMALYAYTMYGVGITPAVMAVFFWKRVTPAGGTASIGGGMIVTVIWEMFSKPFGIPTVYPALFMSLFLLIIVSLLTKPSDEEKWKPFFRKEV</sequence>
<dbReference type="InterPro" id="IPR001734">
    <property type="entry name" value="Na/solute_symporter"/>
</dbReference>
<gene>
    <name evidence="13" type="ORF">S06H3_18643</name>
</gene>
<reference evidence="13" key="1">
    <citation type="journal article" date="2014" name="Front. Microbiol.">
        <title>High frequency of phylogenetically diverse reductive dehalogenase-homologous genes in deep subseafloor sedimentary metagenomes.</title>
        <authorList>
            <person name="Kawai M."/>
            <person name="Futagami T."/>
            <person name="Toyoda A."/>
            <person name="Takaki Y."/>
            <person name="Nishi S."/>
            <person name="Hori S."/>
            <person name="Arai W."/>
            <person name="Tsubouchi T."/>
            <person name="Morono Y."/>
            <person name="Uchiyama I."/>
            <person name="Ito T."/>
            <person name="Fujiyama A."/>
            <person name="Inagaki F."/>
            <person name="Takami H."/>
        </authorList>
    </citation>
    <scope>NUCLEOTIDE SEQUENCE</scope>
    <source>
        <strain evidence="13">Expedition CK06-06</strain>
    </source>
</reference>
<feature type="non-terminal residue" evidence="13">
    <location>
        <position position="1"/>
    </location>
</feature>
<dbReference type="PANTHER" id="PTHR48086:SF3">
    <property type="entry name" value="SODIUM_PROLINE SYMPORTER"/>
    <property type="match status" value="1"/>
</dbReference>
<dbReference type="EMBL" id="BARV01009454">
    <property type="protein sequence ID" value="GAI16251.1"/>
    <property type="molecule type" value="Genomic_DNA"/>
</dbReference>
<dbReference type="GO" id="GO:0005886">
    <property type="term" value="C:plasma membrane"/>
    <property type="evidence" value="ECO:0007669"/>
    <property type="project" value="UniProtKB-SubCell"/>
</dbReference>
<evidence type="ECO:0000313" key="13">
    <source>
        <dbReference type="EMBL" id="GAI16251.1"/>
    </source>
</evidence>
<dbReference type="InterPro" id="IPR038377">
    <property type="entry name" value="Na/Glc_symporter_sf"/>
</dbReference>
<dbReference type="PROSITE" id="PS50283">
    <property type="entry name" value="NA_SOLUT_SYMP_3"/>
    <property type="match status" value="1"/>
</dbReference>
<dbReference type="PANTHER" id="PTHR48086">
    <property type="entry name" value="SODIUM/PROLINE SYMPORTER-RELATED"/>
    <property type="match status" value="1"/>
</dbReference>
<dbReference type="InterPro" id="IPR050277">
    <property type="entry name" value="Sodium:Solute_Symporter"/>
</dbReference>
<evidence type="ECO:0000256" key="2">
    <source>
        <dbReference type="ARBA" id="ARBA00006434"/>
    </source>
</evidence>
<keyword evidence="9" id="KW-0406">Ion transport</keyword>
<evidence type="ECO:0000256" key="8">
    <source>
        <dbReference type="ARBA" id="ARBA00023053"/>
    </source>
</evidence>
<keyword evidence="11" id="KW-0739">Sodium transport</keyword>
<dbReference type="GO" id="GO:0015293">
    <property type="term" value="F:symporter activity"/>
    <property type="evidence" value="ECO:0007669"/>
    <property type="project" value="UniProtKB-KW"/>
</dbReference>
<protein>
    <recommendedName>
        <fullName evidence="14">Major facilitator superfamily (MFS) profile domain-containing protein</fullName>
    </recommendedName>
</protein>
<keyword evidence="6" id="KW-0769">Symport</keyword>
<comment type="similarity">
    <text evidence="2">Belongs to the sodium:solute symporter (SSF) (TC 2.A.21) family.</text>
</comment>
<dbReference type="GO" id="GO:0006814">
    <property type="term" value="P:sodium ion transport"/>
    <property type="evidence" value="ECO:0007669"/>
    <property type="project" value="UniProtKB-KW"/>
</dbReference>
<name>X1MDS9_9ZZZZ</name>
<keyword evidence="5 12" id="KW-0812">Transmembrane</keyword>
<comment type="subcellular location">
    <subcellularLocation>
        <location evidence="1">Cell membrane</location>
        <topology evidence="1">Multi-pass membrane protein</topology>
    </subcellularLocation>
</comment>
<accession>X1MDS9</accession>
<feature type="transmembrane region" description="Helical" evidence="12">
    <location>
        <begin position="46"/>
        <end position="64"/>
    </location>
</feature>
<evidence type="ECO:0000256" key="12">
    <source>
        <dbReference type="SAM" id="Phobius"/>
    </source>
</evidence>
<evidence type="ECO:0000256" key="5">
    <source>
        <dbReference type="ARBA" id="ARBA00022692"/>
    </source>
</evidence>
<evidence type="ECO:0000256" key="1">
    <source>
        <dbReference type="ARBA" id="ARBA00004651"/>
    </source>
</evidence>
<keyword evidence="7 12" id="KW-1133">Transmembrane helix</keyword>
<evidence type="ECO:0000256" key="11">
    <source>
        <dbReference type="ARBA" id="ARBA00023201"/>
    </source>
</evidence>
<evidence type="ECO:0000256" key="3">
    <source>
        <dbReference type="ARBA" id="ARBA00022448"/>
    </source>
</evidence>
<evidence type="ECO:0000256" key="4">
    <source>
        <dbReference type="ARBA" id="ARBA00022475"/>
    </source>
</evidence>
<evidence type="ECO:0008006" key="14">
    <source>
        <dbReference type="Google" id="ProtNLM"/>
    </source>
</evidence>
<feature type="transmembrane region" description="Helical" evidence="12">
    <location>
        <begin position="70"/>
        <end position="90"/>
    </location>
</feature>
<organism evidence="13">
    <name type="scientific">marine sediment metagenome</name>
    <dbReference type="NCBI Taxonomy" id="412755"/>
    <lineage>
        <taxon>unclassified sequences</taxon>
        <taxon>metagenomes</taxon>
        <taxon>ecological metagenomes</taxon>
    </lineage>
</organism>
<keyword evidence="10 12" id="KW-0472">Membrane</keyword>
<dbReference type="AlphaFoldDB" id="X1MDS9"/>
<proteinExistence type="inferred from homology"/>
<comment type="caution">
    <text evidence="13">The sequence shown here is derived from an EMBL/GenBank/DDBJ whole genome shotgun (WGS) entry which is preliminary data.</text>
</comment>
<keyword evidence="4" id="KW-1003">Cell membrane</keyword>
<evidence type="ECO:0000256" key="6">
    <source>
        <dbReference type="ARBA" id="ARBA00022847"/>
    </source>
</evidence>
<evidence type="ECO:0000256" key="7">
    <source>
        <dbReference type="ARBA" id="ARBA00022989"/>
    </source>
</evidence>
<evidence type="ECO:0000256" key="10">
    <source>
        <dbReference type="ARBA" id="ARBA00023136"/>
    </source>
</evidence>
<keyword evidence="3" id="KW-0813">Transport</keyword>
<feature type="transmembrane region" description="Helical" evidence="12">
    <location>
        <begin position="20"/>
        <end position="39"/>
    </location>
</feature>